<dbReference type="SUPFAM" id="SSF48452">
    <property type="entry name" value="TPR-like"/>
    <property type="match status" value="2"/>
</dbReference>
<dbReference type="GO" id="GO:0006493">
    <property type="term" value="P:protein O-linked glycosylation"/>
    <property type="evidence" value="ECO:0007669"/>
    <property type="project" value="InterPro"/>
</dbReference>
<dbReference type="Gene3D" id="1.25.40.10">
    <property type="entry name" value="Tetratricopeptide repeat domain"/>
    <property type="match status" value="2"/>
</dbReference>
<dbReference type="Pfam" id="PF00515">
    <property type="entry name" value="TPR_1"/>
    <property type="match status" value="1"/>
</dbReference>
<evidence type="ECO:0000313" key="1">
    <source>
        <dbReference type="EMBL" id="KUG29072.1"/>
    </source>
</evidence>
<dbReference type="PROSITE" id="PS50005">
    <property type="entry name" value="TPR"/>
    <property type="match status" value="4"/>
</dbReference>
<protein>
    <submittedName>
        <fullName evidence="1">Uncharacterized protein</fullName>
    </submittedName>
</protein>
<dbReference type="Gene3D" id="3.40.50.2300">
    <property type="match status" value="1"/>
</dbReference>
<reference evidence="1" key="1">
    <citation type="journal article" date="2015" name="Proc. Natl. Acad. Sci. U.S.A.">
        <title>Networks of energetic and metabolic interactions define dynamics in microbial communities.</title>
        <authorList>
            <person name="Embree M."/>
            <person name="Liu J.K."/>
            <person name="Al-Bassam M.M."/>
            <person name="Zengler K."/>
        </authorList>
    </citation>
    <scope>NUCLEOTIDE SEQUENCE</scope>
</reference>
<dbReference type="GO" id="GO:0097363">
    <property type="term" value="F:protein O-acetylglucosaminyltransferase activity"/>
    <property type="evidence" value="ECO:0007669"/>
    <property type="project" value="TreeGrafter"/>
</dbReference>
<dbReference type="InterPro" id="IPR037919">
    <property type="entry name" value="OGT"/>
</dbReference>
<dbReference type="SMART" id="SM00028">
    <property type="entry name" value="TPR"/>
    <property type="match status" value="6"/>
</dbReference>
<proteinExistence type="predicted"/>
<organism evidence="1">
    <name type="scientific">hydrocarbon metagenome</name>
    <dbReference type="NCBI Taxonomy" id="938273"/>
    <lineage>
        <taxon>unclassified sequences</taxon>
        <taxon>metagenomes</taxon>
        <taxon>ecological metagenomes</taxon>
    </lineage>
</organism>
<dbReference type="Pfam" id="PF13432">
    <property type="entry name" value="TPR_16"/>
    <property type="match status" value="1"/>
</dbReference>
<dbReference type="AlphaFoldDB" id="A0A0W8G7I0"/>
<dbReference type="Pfam" id="PF13414">
    <property type="entry name" value="TPR_11"/>
    <property type="match status" value="1"/>
</dbReference>
<dbReference type="SUPFAM" id="SSF52172">
    <property type="entry name" value="CheY-like"/>
    <property type="match status" value="1"/>
</dbReference>
<dbReference type="PANTHER" id="PTHR44366:SF1">
    <property type="entry name" value="UDP-N-ACETYLGLUCOSAMINE--PEPTIDE N-ACETYLGLUCOSAMINYLTRANSFERASE 110 KDA SUBUNIT"/>
    <property type="match status" value="1"/>
</dbReference>
<name>A0A0W8G7I0_9ZZZZ</name>
<dbReference type="PROSITE" id="PS50293">
    <property type="entry name" value="TPR_REGION"/>
    <property type="match status" value="1"/>
</dbReference>
<gene>
    <name evidence="1" type="ORF">ASZ90_001049</name>
</gene>
<dbReference type="EMBL" id="LNQE01000136">
    <property type="protein sequence ID" value="KUG29072.1"/>
    <property type="molecule type" value="Genomic_DNA"/>
</dbReference>
<dbReference type="InterPro" id="IPR019734">
    <property type="entry name" value="TPR_rpt"/>
</dbReference>
<accession>A0A0W8G7I0</accession>
<sequence length="450" mass="50804">MKPKPYDEDVREFLAAQRGLLVAASADALFNKNLRGTLVRHLSVKDDCVINAFTVQELQQVIKMYRSRGHRLLVFIERELAGKPTLDVIKYVKQDQPDVLFVVLTTEMEREKLILLHEMGADNIITKPIAPDTLIEKIAFTVKPRGQIGELIDEGKKLLAIGQYEDAEEKARQVLELKAQSPAGLILQGDALRGMGKIDQALDSYKLAEKSAKLFLEPLKKIAALHRETGNTAEEIRLLERLDKLSPLNVDRKIDIGNGYIRMGDTRKAKNVFDEAIKVATREAMESLSRVSREIAQICLDVAPELSERYLRRTLEAKKGFLDKSDIETFNRLGITLRKQGRWEDAIKEYRAALKISPMDGNLYYNIAMAHMEGRQLLDAYNFLTKALSLSPDIYKAGEPVCLNIAAIYRRAGKNELAKDYLKKALELNPDSKKAAAVLHEMETQRMAEA</sequence>
<dbReference type="InterPro" id="IPR011006">
    <property type="entry name" value="CheY-like_superfamily"/>
</dbReference>
<dbReference type="PANTHER" id="PTHR44366">
    <property type="entry name" value="UDP-N-ACETYLGLUCOSAMINE--PEPTIDE N-ACETYLGLUCOSAMINYLTRANSFERASE 110 KDA SUBUNIT"/>
    <property type="match status" value="1"/>
</dbReference>
<comment type="caution">
    <text evidence="1">The sequence shown here is derived from an EMBL/GenBank/DDBJ whole genome shotgun (WGS) entry which is preliminary data.</text>
</comment>
<dbReference type="InterPro" id="IPR011990">
    <property type="entry name" value="TPR-like_helical_dom_sf"/>
</dbReference>